<name>A0ABS7TV62_9BACT</name>
<evidence type="ECO:0000256" key="3">
    <source>
        <dbReference type="ARBA" id="ARBA00023015"/>
    </source>
</evidence>
<accession>A0ABS7TV62</accession>
<evidence type="ECO:0000256" key="5">
    <source>
        <dbReference type="ARBA" id="ARBA00023163"/>
    </source>
</evidence>
<feature type="domain" description="Sigma-54 factor interaction" evidence="6">
    <location>
        <begin position="179"/>
        <end position="404"/>
    </location>
</feature>
<dbReference type="InterPro" id="IPR058031">
    <property type="entry name" value="AAA_lid_NorR"/>
</dbReference>
<gene>
    <name evidence="7" type="ORF">K7C98_22730</name>
</gene>
<dbReference type="Gene3D" id="3.30.450.40">
    <property type="match status" value="1"/>
</dbReference>
<comment type="caution">
    <text evidence="7">The sequence shown here is derived from an EMBL/GenBank/DDBJ whole genome shotgun (WGS) entry which is preliminary data.</text>
</comment>
<dbReference type="InterPro" id="IPR029016">
    <property type="entry name" value="GAF-like_dom_sf"/>
</dbReference>
<keyword evidence="4" id="KW-0238">DNA-binding</keyword>
<dbReference type="Pfam" id="PF13185">
    <property type="entry name" value="GAF_2"/>
    <property type="match status" value="1"/>
</dbReference>
<dbReference type="InterPro" id="IPR002078">
    <property type="entry name" value="Sigma_54_int"/>
</dbReference>
<dbReference type="Proteomes" id="UP001139031">
    <property type="component" value="Unassembled WGS sequence"/>
</dbReference>
<keyword evidence="5" id="KW-0804">Transcription</keyword>
<keyword evidence="1" id="KW-0547">Nucleotide-binding</keyword>
<dbReference type="Gene3D" id="1.10.10.60">
    <property type="entry name" value="Homeodomain-like"/>
    <property type="match status" value="1"/>
</dbReference>
<keyword evidence="2" id="KW-0067">ATP-binding</keyword>
<dbReference type="CDD" id="cd00009">
    <property type="entry name" value="AAA"/>
    <property type="match status" value="1"/>
</dbReference>
<dbReference type="InterPro" id="IPR025944">
    <property type="entry name" value="Sigma_54_int_dom_CS"/>
</dbReference>
<dbReference type="SMART" id="SM00382">
    <property type="entry name" value="AAA"/>
    <property type="match status" value="1"/>
</dbReference>
<evidence type="ECO:0000313" key="8">
    <source>
        <dbReference type="Proteomes" id="UP001139031"/>
    </source>
</evidence>
<dbReference type="RefSeq" id="WP_224193830.1">
    <property type="nucleotide sequence ID" value="NZ_JAIRAU010000028.1"/>
</dbReference>
<sequence>MDTDDLLRRGLDWVARIAPYDLAAVFTLDEDSRLVVRAARGHLASQVRGHRIDLANFPTLREALETRRARAFTEDDHRHGDGDPFDGVLDLSPGHACMVVPLHAAGRSLGLLTLDRAHCESYPQAVVDQVETYGQILGLALDNSERRVALEHLRAEELERARESDEVAAGYGVLERSVSPAVRAVAARARQVAPTDTPVLILGETGTGKERLARALHLWSARADRPFVAVNCAAIPASLLESELFGHTRGAFTGATRDRLGRFQLASGGTLLLDEIGELPIELQAKLLRVVQEGVVEPVGSDKSVKVDVRLLAATHVDLEKAIAGGRLREDLYYRLAVFPLRLPPLRQRLEDLPLLCAAMLAEQSQRTGRRGMRVSDAGLARLRAHAWPGNLRELSNALERATIVTSGELLGPEAFEFGDMTEESGPIDHAPKTSPSEAPLRHDGRIATLEEVSALQIQRVLAHTRGRIYGPGGAAELLGVPPSTLQSRMKKLGVARTA</sequence>
<keyword evidence="8" id="KW-1185">Reference proteome</keyword>
<dbReference type="InterPro" id="IPR003593">
    <property type="entry name" value="AAA+_ATPase"/>
</dbReference>
<dbReference type="Pfam" id="PF02954">
    <property type="entry name" value="HTH_8"/>
    <property type="match status" value="1"/>
</dbReference>
<evidence type="ECO:0000256" key="4">
    <source>
        <dbReference type="ARBA" id="ARBA00023125"/>
    </source>
</evidence>
<dbReference type="Pfam" id="PF25601">
    <property type="entry name" value="AAA_lid_14"/>
    <property type="match status" value="1"/>
</dbReference>
<dbReference type="InterPro" id="IPR027417">
    <property type="entry name" value="P-loop_NTPase"/>
</dbReference>
<dbReference type="SUPFAM" id="SSF55781">
    <property type="entry name" value="GAF domain-like"/>
    <property type="match status" value="1"/>
</dbReference>
<reference evidence="7" key="1">
    <citation type="submission" date="2021-08" db="EMBL/GenBank/DDBJ databases">
        <authorList>
            <person name="Stevens D.C."/>
        </authorList>
    </citation>
    <scope>NUCLEOTIDE SEQUENCE</scope>
    <source>
        <strain evidence="7">DSM 53165</strain>
    </source>
</reference>
<dbReference type="InterPro" id="IPR003018">
    <property type="entry name" value="GAF"/>
</dbReference>
<dbReference type="Gene3D" id="1.10.8.60">
    <property type="match status" value="1"/>
</dbReference>
<dbReference type="PROSITE" id="PS50045">
    <property type="entry name" value="SIGMA54_INTERACT_4"/>
    <property type="match status" value="1"/>
</dbReference>
<proteinExistence type="predicted"/>
<dbReference type="SUPFAM" id="SSF52540">
    <property type="entry name" value="P-loop containing nucleoside triphosphate hydrolases"/>
    <property type="match status" value="1"/>
</dbReference>
<dbReference type="InterPro" id="IPR025662">
    <property type="entry name" value="Sigma_54_int_dom_ATP-bd_1"/>
</dbReference>
<evidence type="ECO:0000256" key="2">
    <source>
        <dbReference type="ARBA" id="ARBA00022840"/>
    </source>
</evidence>
<dbReference type="PROSITE" id="PS00676">
    <property type="entry name" value="SIGMA54_INTERACT_2"/>
    <property type="match status" value="1"/>
</dbReference>
<dbReference type="PANTHER" id="PTHR32071">
    <property type="entry name" value="TRANSCRIPTIONAL REGULATORY PROTEIN"/>
    <property type="match status" value="1"/>
</dbReference>
<evidence type="ECO:0000259" key="6">
    <source>
        <dbReference type="PROSITE" id="PS50045"/>
    </source>
</evidence>
<dbReference type="EMBL" id="JAIRAU010000028">
    <property type="protein sequence ID" value="MBZ5712069.1"/>
    <property type="molecule type" value="Genomic_DNA"/>
</dbReference>
<dbReference type="Gene3D" id="3.40.50.300">
    <property type="entry name" value="P-loop containing nucleotide triphosphate hydrolases"/>
    <property type="match status" value="1"/>
</dbReference>
<dbReference type="Pfam" id="PF00158">
    <property type="entry name" value="Sigma54_activat"/>
    <property type="match status" value="1"/>
</dbReference>
<evidence type="ECO:0000256" key="1">
    <source>
        <dbReference type="ARBA" id="ARBA00022741"/>
    </source>
</evidence>
<keyword evidence="3" id="KW-0805">Transcription regulation</keyword>
<dbReference type="SMART" id="SM00065">
    <property type="entry name" value="GAF"/>
    <property type="match status" value="1"/>
</dbReference>
<dbReference type="InterPro" id="IPR025943">
    <property type="entry name" value="Sigma_54_int_dom_ATP-bd_2"/>
</dbReference>
<evidence type="ECO:0000313" key="7">
    <source>
        <dbReference type="EMBL" id="MBZ5712069.1"/>
    </source>
</evidence>
<organism evidence="7 8">
    <name type="scientific">Nannocystis pusilla</name>
    <dbReference type="NCBI Taxonomy" id="889268"/>
    <lineage>
        <taxon>Bacteria</taxon>
        <taxon>Pseudomonadati</taxon>
        <taxon>Myxococcota</taxon>
        <taxon>Polyangia</taxon>
        <taxon>Nannocystales</taxon>
        <taxon>Nannocystaceae</taxon>
        <taxon>Nannocystis</taxon>
    </lineage>
</organism>
<protein>
    <submittedName>
        <fullName evidence="7">Sigma 54-interacting transcriptional regulator</fullName>
    </submittedName>
</protein>
<dbReference type="PROSITE" id="PS00675">
    <property type="entry name" value="SIGMA54_INTERACT_1"/>
    <property type="match status" value="1"/>
</dbReference>
<dbReference type="InterPro" id="IPR002197">
    <property type="entry name" value="HTH_Fis"/>
</dbReference>
<dbReference type="PROSITE" id="PS00688">
    <property type="entry name" value="SIGMA54_INTERACT_3"/>
    <property type="match status" value="1"/>
</dbReference>